<organism evidence="12 13">
    <name type="scientific">Cryphonectria parasitica (strain ATCC 38755 / EP155)</name>
    <dbReference type="NCBI Taxonomy" id="660469"/>
    <lineage>
        <taxon>Eukaryota</taxon>
        <taxon>Fungi</taxon>
        <taxon>Dikarya</taxon>
        <taxon>Ascomycota</taxon>
        <taxon>Pezizomycotina</taxon>
        <taxon>Sordariomycetes</taxon>
        <taxon>Sordariomycetidae</taxon>
        <taxon>Diaporthales</taxon>
        <taxon>Cryphonectriaceae</taxon>
        <taxon>Cryphonectria-Endothia species complex</taxon>
        <taxon>Cryphonectria</taxon>
    </lineage>
</organism>
<keyword evidence="4 10" id="KW-0575">Peroxidase</keyword>
<keyword evidence="8" id="KW-0408">Iron</keyword>
<dbReference type="OrthoDB" id="2113341at2759"/>
<dbReference type="GeneID" id="63834803"/>
<dbReference type="GO" id="GO:0046872">
    <property type="term" value="F:metal ion binding"/>
    <property type="evidence" value="ECO:0007669"/>
    <property type="project" value="UniProtKB-UniRule"/>
</dbReference>
<proteinExistence type="inferred from homology"/>
<evidence type="ECO:0000256" key="8">
    <source>
        <dbReference type="ARBA" id="ARBA00023004"/>
    </source>
</evidence>
<dbReference type="Pfam" id="PF00141">
    <property type="entry name" value="peroxidase"/>
    <property type="match status" value="1"/>
</dbReference>
<dbReference type="SUPFAM" id="SSF48113">
    <property type="entry name" value="Heme-dependent peroxidases"/>
    <property type="match status" value="1"/>
</dbReference>
<keyword evidence="5" id="KW-0349">Heme</keyword>
<dbReference type="PANTHER" id="PTHR31517">
    <property type="match status" value="1"/>
</dbReference>
<evidence type="ECO:0000256" key="10">
    <source>
        <dbReference type="RuleBase" id="RU363051"/>
    </source>
</evidence>
<dbReference type="AlphaFoldDB" id="A0A9P5CM21"/>
<comment type="cofactor">
    <cofactor evidence="3">
        <name>heme b</name>
        <dbReference type="ChEBI" id="CHEBI:60344"/>
    </cofactor>
</comment>
<evidence type="ECO:0000256" key="4">
    <source>
        <dbReference type="ARBA" id="ARBA00022559"/>
    </source>
</evidence>
<dbReference type="Gene3D" id="1.10.520.10">
    <property type="match status" value="1"/>
</dbReference>
<keyword evidence="7 10" id="KW-0560">Oxidoreductase</keyword>
<dbReference type="GO" id="GO:0020037">
    <property type="term" value="F:heme binding"/>
    <property type="evidence" value="ECO:0007669"/>
    <property type="project" value="UniProtKB-UniRule"/>
</dbReference>
<evidence type="ECO:0000256" key="7">
    <source>
        <dbReference type="ARBA" id="ARBA00023002"/>
    </source>
</evidence>
<dbReference type="PRINTS" id="PR00461">
    <property type="entry name" value="PLPEROXIDASE"/>
</dbReference>
<accession>A0A9P5CM21</accession>
<gene>
    <name evidence="12" type="ORF">M406DRAFT_264622</name>
</gene>
<dbReference type="PROSITE" id="PS00436">
    <property type="entry name" value="PEROXIDASE_2"/>
    <property type="match status" value="1"/>
</dbReference>
<evidence type="ECO:0000313" key="12">
    <source>
        <dbReference type="EMBL" id="KAF3762812.1"/>
    </source>
</evidence>
<sequence>MALVATTQAQCPAIWGTVASDLKSNLFSTCNNDTRAAIRLPFHDCYAGACDGSIILSDECATRAENVQLVDICTTLGDKATEYNVSVADLIQVAGAIAVAQCPPGPTVTVQVGRTDTSTANPTAIPGPNTNATTLIAGFEAKGFTAKELVALVGSHSAARSLAGVPFDTTVDKLDSPTYYGEVLNGTQPASIASDQDLAENNATNAAWIEYRDSQSTWNTDFASAFEKMALLGVDDTGLVDCTSTIFG</sequence>
<dbReference type="Proteomes" id="UP000803844">
    <property type="component" value="Unassembled WGS sequence"/>
</dbReference>
<dbReference type="InterPro" id="IPR019794">
    <property type="entry name" value="Peroxidases_AS"/>
</dbReference>
<evidence type="ECO:0000256" key="9">
    <source>
        <dbReference type="RuleBase" id="RU004241"/>
    </source>
</evidence>
<comment type="caution">
    <text evidence="12">The sequence shown here is derived from an EMBL/GenBank/DDBJ whole genome shotgun (WGS) entry which is preliminary data.</text>
</comment>
<evidence type="ECO:0000256" key="1">
    <source>
        <dbReference type="ARBA" id="ARBA00000189"/>
    </source>
</evidence>
<dbReference type="RefSeq" id="XP_040773791.1">
    <property type="nucleotide sequence ID" value="XM_040917674.1"/>
</dbReference>
<evidence type="ECO:0000313" key="13">
    <source>
        <dbReference type="Proteomes" id="UP000803844"/>
    </source>
</evidence>
<dbReference type="InterPro" id="IPR002016">
    <property type="entry name" value="Haem_peroxidase"/>
</dbReference>
<dbReference type="PANTHER" id="PTHR31517:SF48">
    <property type="entry name" value="PEROXIDASE 16-RELATED"/>
    <property type="match status" value="1"/>
</dbReference>
<dbReference type="PRINTS" id="PR00458">
    <property type="entry name" value="PEROXIDASE"/>
</dbReference>
<dbReference type="GO" id="GO:0006979">
    <property type="term" value="P:response to oxidative stress"/>
    <property type="evidence" value="ECO:0007669"/>
    <property type="project" value="InterPro"/>
</dbReference>
<keyword evidence="6" id="KW-0479">Metal-binding</keyword>
<reference evidence="12" key="1">
    <citation type="journal article" date="2020" name="Phytopathology">
        <title>Genome sequence of the chestnut blight fungus Cryphonectria parasitica EP155: A fundamental resource for an archetypical invasive plant pathogen.</title>
        <authorList>
            <person name="Crouch J.A."/>
            <person name="Dawe A."/>
            <person name="Aerts A."/>
            <person name="Barry K."/>
            <person name="Churchill A.C.L."/>
            <person name="Grimwood J."/>
            <person name="Hillman B."/>
            <person name="Milgroom M.G."/>
            <person name="Pangilinan J."/>
            <person name="Smith M."/>
            <person name="Salamov A."/>
            <person name="Schmutz J."/>
            <person name="Yadav J."/>
            <person name="Grigoriev I.V."/>
            <person name="Nuss D."/>
        </authorList>
    </citation>
    <scope>NUCLEOTIDE SEQUENCE</scope>
    <source>
        <strain evidence="12">EP155</strain>
    </source>
</reference>
<evidence type="ECO:0000259" key="11">
    <source>
        <dbReference type="PROSITE" id="PS50873"/>
    </source>
</evidence>
<dbReference type="GO" id="GO:0140825">
    <property type="term" value="F:lactoperoxidase activity"/>
    <property type="evidence" value="ECO:0007669"/>
    <property type="project" value="UniProtKB-EC"/>
</dbReference>
<comment type="similarity">
    <text evidence="9">Belongs to the peroxidase family.</text>
</comment>
<comment type="catalytic activity">
    <reaction evidence="1">
        <text>2 a phenolic donor + H2O2 = 2 a phenolic radical donor + 2 H2O</text>
        <dbReference type="Rhea" id="RHEA:56136"/>
        <dbReference type="ChEBI" id="CHEBI:15377"/>
        <dbReference type="ChEBI" id="CHEBI:16240"/>
        <dbReference type="ChEBI" id="CHEBI:139520"/>
        <dbReference type="ChEBI" id="CHEBI:139521"/>
        <dbReference type="EC" id="1.11.1.7"/>
    </reaction>
</comment>
<evidence type="ECO:0000256" key="5">
    <source>
        <dbReference type="ARBA" id="ARBA00022617"/>
    </source>
</evidence>
<keyword evidence="13" id="KW-1185">Reference proteome</keyword>
<dbReference type="PROSITE" id="PS50873">
    <property type="entry name" value="PEROXIDASE_4"/>
    <property type="match status" value="1"/>
</dbReference>
<feature type="domain" description="Plant heme peroxidase family profile" evidence="11">
    <location>
        <begin position="36"/>
        <end position="248"/>
    </location>
</feature>
<evidence type="ECO:0000256" key="2">
    <source>
        <dbReference type="ARBA" id="ARBA00001913"/>
    </source>
</evidence>
<name>A0A9P5CM21_CRYP1</name>
<dbReference type="Gene3D" id="1.10.420.10">
    <property type="entry name" value="Peroxidase, domain 2"/>
    <property type="match status" value="1"/>
</dbReference>
<dbReference type="InterPro" id="IPR010255">
    <property type="entry name" value="Haem_peroxidase_sf"/>
</dbReference>
<evidence type="ECO:0000256" key="3">
    <source>
        <dbReference type="ARBA" id="ARBA00001970"/>
    </source>
</evidence>
<dbReference type="EMBL" id="MU032350">
    <property type="protein sequence ID" value="KAF3762812.1"/>
    <property type="molecule type" value="Genomic_DNA"/>
</dbReference>
<dbReference type="EC" id="1.11.1.-" evidence="10"/>
<evidence type="ECO:0000256" key="6">
    <source>
        <dbReference type="ARBA" id="ARBA00022723"/>
    </source>
</evidence>
<protein>
    <recommendedName>
        <fullName evidence="10">Peroxidase</fullName>
        <ecNumber evidence="10">1.11.1.-</ecNumber>
    </recommendedName>
</protein>
<comment type="cofactor">
    <cofactor evidence="2">
        <name>Ca(2+)</name>
        <dbReference type="ChEBI" id="CHEBI:29108"/>
    </cofactor>
</comment>
<dbReference type="InterPro" id="IPR000823">
    <property type="entry name" value="Peroxidase_pln"/>
</dbReference>